<feature type="region of interest" description="Disordered" evidence="1">
    <location>
        <begin position="1"/>
        <end position="34"/>
    </location>
</feature>
<dbReference type="Proteomes" id="UP000299102">
    <property type="component" value="Unassembled WGS sequence"/>
</dbReference>
<name>A0A4C1VD00_EUMVA</name>
<sequence length="149" mass="17375">MAKTPAERAKDYRDRKRANKPPKQPTKTNRERCREYRARQKKLRANSSGVLNNISKIGEIREYLRVMPPPRSSQQRSRDCQQLNTDLRIDVQPSTSRFDDAHLTLDTSVSIDLPYATILLRFLHLMQTFLYDKSVHCQSMLLTLVSNID</sequence>
<protein>
    <submittedName>
        <fullName evidence="2">Uncharacterized protein</fullName>
    </submittedName>
</protein>
<feature type="compositionally biased region" description="Basic and acidic residues" evidence="1">
    <location>
        <begin position="1"/>
        <end position="14"/>
    </location>
</feature>
<keyword evidence="3" id="KW-1185">Reference proteome</keyword>
<evidence type="ECO:0000256" key="1">
    <source>
        <dbReference type="SAM" id="MobiDB-lite"/>
    </source>
</evidence>
<accession>A0A4C1VD00</accession>
<reference evidence="2 3" key="1">
    <citation type="journal article" date="2019" name="Commun. Biol.">
        <title>The bagworm genome reveals a unique fibroin gene that provides high tensile strength.</title>
        <authorList>
            <person name="Kono N."/>
            <person name="Nakamura H."/>
            <person name="Ohtoshi R."/>
            <person name="Tomita M."/>
            <person name="Numata K."/>
            <person name="Arakawa K."/>
        </authorList>
    </citation>
    <scope>NUCLEOTIDE SEQUENCE [LARGE SCALE GENOMIC DNA]</scope>
</reference>
<organism evidence="2 3">
    <name type="scientific">Eumeta variegata</name>
    <name type="common">Bagworm moth</name>
    <name type="synonym">Eumeta japonica</name>
    <dbReference type="NCBI Taxonomy" id="151549"/>
    <lineage>
        <taxon>Eukaryota</taxon>
        <taxon>Metazoa</taxon>
        <taxon>Ecdysozoa</taxon>
        <taxon>Arthropoda</taxon>
        <taxon>Hexapoda</taxon>
        <taxon>Insecta</taxon>
        <taxon>Pterygota</taxon>
        <taxon>Neoptera</taxon>
        <taxon>Endopterygota</taxon>
        <taxon>Lepidoptera</taxon>
        <taxon>Glossata</taxon>
        <taxon>Ditrysia</taxon>
        <taxon>Tineoidea</taxon>
        <taxon>Psychidae</taxon>
        <taxon>Oiketicinae</taxon>
        <taxon>Eumeta</taxon>
    </lineage>
</organism>
<comment type="caution">
    <text evidence="2">The sequence shown here is derived from an EMBL/GenBank/DDBJ whole genome shotgun (WGS) entry which is preliminary data.</text>
</comment>
<evidence type="ECO:0000313" key="2">
    <source>
        <dbReference type="EMBL" id="GBP35495.1"/>
    </source>
</evidence>
<dbReference type="EMBL" id="BGZK01000304">
    <property type="protein sequence ID" value="GBP35495.1"/>
    <property type="molecule type" value="Genomic_DNA"/>
</dbReference>
<evidence type="ECO:0000313" key="3">
    <source>
        <dbReference type="Proteomes" id="UP000299102"/>
    </source>
</evidence>
<proteinExistence type="predicted"/>
<dbReference type="AlphaFoldDB" id="A0A4C1VD00"/>
<gene>
    <name evidence="2" type="ORF">EVAR_20005_1</name>
</gene>